<evidence type="ECO:0000313" key="3">
    <source>
        <dbReference type="Proteomes" id="UP001623660"/>
    </source>
</evidence>
<comment type="caution">
    <text evidence="2">The sequence shown here is derived from an EMBL/GenBank/DDBJ whole genome shotgun (WGS) entry which is preliminary data.</text>
</comment>
<evidence type="ECO:0000259" key="1">
    <source>
        <dbReference type="Pfam" id="PF13847"/>
    </source>
</evidence>
<dbReference type="RefSeq" id="WP_406794730.1">
    <property type="nucleotide sequence ID" value="NZ_JBJHZX010000073.1"/>
</dbReference>
<protein>
    <submittedName>
        <fullName evidence="2">Methyltransferase domain-containing protein</fullName>
    </submittedName>
</protein>
<dbReference type="GO" id="GO:0032259">
    <property type="term" value="P:methylation"/>
    <property type="evidence" value="ECO:0007669"/>
    <property type="project" value="UniProtKB-KW"/>
</dbReference>
<gene>
    <name evidence="2" type="ORF">ACJDU8_24140</name>
</gene>
<sequence>MADWNSAQYLMFRNERTQPSIDLVNRIYNDEPKKIIDIGCGPGNSTQVLAQRFPNAYVLGIDNSQNMIEKAKIDYPDLDFKICDAGKDLSILDNDFDVVFSNACIQWIPNHNQLLKNMIGLLKPNGILAVQTPMNYQEPIHKIIEEVSTNEKWKSEFTNPRIFYNLTQSEYFDLLSEISSEFSMWETIYCHKLKSHKDIMEWYRGTGLRPYLDVLSDEKKKDFEQDVFNRVIKEYPIQKNGNVIFRFPRFFFIAISKA</sequence>
<dbReference type="PANTHER" id="PTHR43861:SF1">
    <property type="entry name" value="TRANS-ACONITATE 2-METHYLTRANSFERASE"/>
    <property type="match status" value="1"/>
</dbReference>
<dbReference type="SUPFAM" id="SSF53335">
    <property type="entry name" value="S-adenosyl-L-methionine-dependent methyltransferases"/>
    <property type="match status" value="1"/>
</dbReference>
<dbReference type="PANTHER" id="PTHR43861">
    <property type="entry name" value="TRANS-ACONITATE 2-METHYLTRANSFERASE-RELATED"/>
    <property type="match status" value="1"/>
</dbReference>
<dbReference type="GO" id="GO:0008168">
    <property type="term" value="F:methyltransferase activity"/>
    <property type="evidence" value="ECO:0007669"/>
    <property type="project" value="UniProtKB-KW"/>
</dbReference>
<dbReference type="InterPro" id="IPR025714">
    <property type="entry name" value="Methyltranfer_dom"/>
</dbReference>
<dbReference type="Gene3D" id="1.10.150.290">
    <property type="entry name" value="S-adenosyl-L-methionine-dependent methyltransferases"/>
    <property type="match status" value="1"/>
</dbReference>
<keyword evidence="3" id="KW-1185">Reference proteome</keyword>
<keyword evidence="2" id="KW-0808">Transferase</keyword>
<reference evidence="2 3" key="1">
    <citation type="submission" date="2024-11" db="EMBL/GenBank/DDBJ databases">
        <authorList>
            <person name="Heng Y.C."/>
            <person name="Lim A.C.H."/>
            <person name="Lee J.K.Y."/>
            <person name="Kittelmann S."/>
        </authorList>
    </citation>
    <scope>NUCLEOTIDE SEQUENCE [LARGE SCALE GENOMIC DNA]</scope>
    <source>
        <strain evidence="2 3">WILCCON 0269</strain>
    </source>
</reference>
<dbReference type="Pfam" id="PF13847">
    <property type="entry name" value="Methyltransf_31"/>
    <property type="match status" value="1"/>
</dbReference>
<name>A0ABW8SUI0_9CLOT</name>
<keyword evidence="2" id="KW-0489">Methyltransferase</keyword>
<dbReference type="EMBL" id="JBJHZX010000073">
    <property type="protein sequence ID" value="MFL0198621.1"/>
    <property type="molecule type" value="Genomic_DNA"/>
</dbReference>
<dbReference type="Proteomes" id="UP001623660">
    <property type="component" value="Unassembled WGS sequence"/>
</dbReference>
<evidence type="ECO:0000313" key="2">
    <source>
        <dbReference type="EMBL" id="MFL0198621.1"/>
    </source>
</evidence>
<accession>A0ABW8SUI0</accession>
<dbReference type="InterPro" id="IPR029063">
    <property type="entry name" value="SAM-dependent_MTases_sf"/>
</dbReference>
<proteinExistence type="predicted"/>
<dbReference type="CDD" id="cd02440">
    <property type="entry name" value="AdoMet_MTases"/>
    <property type="match status" value="1"/>
</dbReference>
<dbReference type="Gene3D" id="3.40.50.150">
    <property type="entry name" value="Vaccinia Virus protein VP39"/>
    <property type="match status" value="1"/>
</dbReference>
<dbReference type="InterPro" id="IPR023149">
    <property type="entry name" value="Trans_acon_MeTrfase_C"/>
</dbReference>
<feature type="domain" description="Methyltransferase" evidence="1">
    <location>
        <begin position="32"/>
        <end position="152"/>
    </location>
</feature>
<organism evidence="2 3">
    <name type="scientific">Candidatus Clostridium eludens</name>
    <dbReference type="NCBI Taxonomy" id="3381663"/>
    <lineage>
        <taxon>Bacteria</taxon>
        <taxon>Bacillati</taxon>
        <taxon>Bacillota</taxon>
        <taxon>Clostridia</taxon>
        <taxon>Eubacteriales</taxon>
        <taxon>Clostridiaceae</taxon>
        <taxon>Clostridium</taxon>
    </lineage>
</organism>